<dbReference type="STRING" id="1391627.SAMN05216464_11313"/>
<gene>
    <name evidence="1" type="ORF">SAMN05216464_11313</name>
</gene>
<organism evidence="1 2">
    <name type="scientific">Mucilaginibacter pineti</name>
    <dbReference type="NCBI Taxonomy" id="1391627"/>
    <lineage>
        <taxon>Bacteria</taxon>
        <taxon>Pseudomonadati</taxon>
        <taxon>Bacteroidota</taxon>
        <taxon>Sphingobacteriia</taxon>
        <taxon>Sphingobacteriales</taxon>
        <taxon>Sphingobacteriaceae</taxon>
        <taxon>Mucilaginibacter</taxon>
    </lineage>
</organism>
<dbReference type="EMBL" id="FNAI01000013">
    <property type="protein sequence ID" value="SDF11526.1"/>
    <property type="molecule type" value="Genomic_DNA"/>
</dbReference>
<dbReference type="Proteomes" id="UP000199072">
    <property type="component" value="Unassembled WGS sequence"/>
</dbReference>
<protein>
    <submittedName>
        <fullName evidence="1">Uncharacterized protein</fullName>
    </submittedName>
</protein>
<proteinExistence type="predicted"/>
<dbReference type="AlphaFoldDB" id="A0A1G7IG78"/>
<accession>A0A1G7IG78</accession>
<keyword evidence="2" id="KW-1185">Reference proteome</keyword>
<sequence>MTLCAASRSSNPIDMYKLFITSLTLLLYGFSPVLAQAVVFDPQHFLIVNENGAVRLAAENTHNNYLGNINNRLDRINQDMGMVVYAQSLIYSALTQVNAALRSGMAAQQIAGVSSEIVGECNTMLDIARADPILLLFAEDVARQMKDRGIKLVTEVSDFVLKEGSNVLMDYEKRDALLRKILLELRVMRALTYSVSRSMYWAKLRGILRSAGPYQSFINQDTRIATDLMRNIKILKP</sequence>
<reference evidence="1 2" key="1">
    <citation type="submission" date="2016-10" db="EMBL/GenBank/DDBJ databases">
        <authorList>
            <person name="de Groot N.N."/>
        </authorList>
    </citation>
    <scope>NUCLEOTIDE SEQUENCE [LARGE SCALE GENOMIC DNA]</scope>
    <source>
        <strain evidence="1 2">47C3B</strain>
    </source>
</reference>
<evidence type="ECO:0000313" key="2">
    <source>
        <dbReference type="Proteomes" id="UP000199072"/>
    </source>
</evidence>
<name>A0A1G7IG78_9SPHI</name>
<evidence type="ECO:0000313" key="1">
    <source>
        <dbReference type="EMBL" id="SDF11526.1"/>
    </source>
</evidence>